<proteinExistence type="predicted"/>
<evidence type="ECO:0000256" key="3">
    <source>
        <dbReference type="SAM" id="MobiDB-lite"/>
    </source>
</evidence>
<dbReference type="InterPro" id="IPR014710">
    <property type="entry name" value="RmlC-like_jellyroll"/>
</dbReference>
<organism evidence="4 5">
    <name type="scientific">Schumannella soli</name>
    <dbReference type="NCBI Taxonomy" id="2590779"/>
    <lineage>
        <taxon>Bacteria</taxon>
        <taxon>Bacillati</taxon>
        <taxon>Actinomycetota</taxon>
        <taxon>Actinomycetes</taxon>
        <taxon>Micrococcales</taxon>
        <taxon>Microbacteriaceae</taxon>
        <taxon>Schumannella</taxon>
    </lineage>
</organism>
<accession>A0A506XZG2</accession>
<evidence type="ECO:0000313" key="5">
    <source>
        <dbReference type="Proteomes" id="UP000316252"/>
    </source>
</evidence>
<dbReference type="InterPro" id="IPR011051">
    <property type="entry name" value="RmlC_Cupin_sf"/>
</dbReference>
<evidence type="ECO:0000256" key="1">
    <source>
        <dbReference type="ARBA" id="ARBA00022723"/>
    </source>
</evidence>
<dbReference type="AlphaFoldDB" id="A0A506XZG2"/>
<protein>
    <submittedName>
        <fullName evidence="4">Mannose-6-phosphate isomerase</fullName>
    </submittedName>
</protein>
<dbReference type="Gene3D" id="2.60.120.10">
    <property type="entry name" value="Jelly Rolls"/>
    <property type="match status" value="1"/>
</dbReference>
<keyword evidence="5" id="KW-1185">Reference proteome</keyword>
<dbReference type="InterPro" id="IPR051804">
    <property type="entry name" value="Carb_Metab_Reg_Kinase/Isom"/>
</dbReference>
<keyword evidence="2" id="KW-0862">Zinc</keyword>
<sequence length="597" mass="65947">MPRGVPKGSYDTQPAIDLPPTEPVWSGADVWAELGASFEGPGAALAIDAYPGADIPAIIAAARAALPDALVIDVEDAAALPTERIDELIGANLTDDRVFGVMGHQRLPDFYDPERLAAVADRIRDADRRVVVIGWGAALVPHDFRTVVLADMPRWEIQTRQRAGAPNWRCDNGGEDALRKVKRGFFVEWRVADRHKRALFPRLDYVLDTTIDLDHAKLITADTFRLGLSTAASRPFRVVPFFDPGVWGGHWMQEVFDLPADGNLAWCFDCVPEENSLLLRVGETTIELPALDLVFAHPRELLGELTFARFGAEFPIRFDFLDTMAGGNLSLQVHPLTDYISDVFGMTYTQDESYYLMDAGEGAEVYLGLRDDVEPEQMAVALRTAAAGGPEFAATDFVNTFPAHKHDHFAIPAGTVHCSGADSMVLEISATPYIFTFKMWDWGRVGLDGIPRPVHLEHALNNIQWDRDTQWTRDNLVAQTTEVARGDGWVEERTGLHELEFIETRRHWFTDVVPHDTRGTVNVLNLVEGAEAIVESPDAAFEPFVVHYAETFIVPAAVGRYTIRPHGAGEGQRLATLKASVRATETTATKTTTAVRA</sequence>
<name>A0A506XZG2_9MICO</name>
<feature type="region of interest" description="Disordered" evidence="3">
    <location>
        <begin position="1"/>
        <end position="22"/>
    </location>
</feature>
<keyword evidence="1" id="KW-0479">Metal-binding</keyword>
<dbReference type="OrthoDB" id="9808275at2"/>
<reference evidence="4 5" key="1">
    <citation type="submission" date="2019-06" db="EMBL/GenBank/DDBJ databases">
        <authorList>
            <person name="Li F."/>
        </authorList>
    </citation>
    <scope>NUCLEOTIDE SEQUENCE [LARGE SCALE GENOMIC DNA]</scope>
    <source>
        <strain evidence="4 5">10F1D-1</strain>
    </source>
</reference>
<dbReference type="PANTHER" id="PTHR42742:SF3">
    <property type="entry name" value="FRUCTOKINASE"/>
    <property type="match status" value="1"/>
</dbReference>
<evidence type="ECO:0000313" key="4">
    <source>
        <dbReference type="EMBL" id="TPW78161.1"/>
    </source>
</evidence>
<dbReference type="PANTHER" id="PTHR42742">
    <property type="entry name" value="TRANSCRIPTIONAL REPRESSOR MPRA"/>
    <property type="match status" value="1"/>
</dbReference>
<dbReference type="SUPFAM" id="SSF51182">
    <property type="entry name" value="RmlC-like cupins"/>
    <property type="match status" value="1"/>
</dbReference>
<dbReference type="EMBL" id="VHQG01000001">
    <property type="protein sequence ID" value="TPW78161.1"/>
    <property type="molecule type" value="Genomic_DNA"/>
</dbReference>
<keyword evidence="4" id="KW-0413">Isomerase</keyword>
<dbReference type="Proteomes" id="UP000316252">
    <property type="component" value="Unassembled WGS sequence"/>
</dbReference>
<dbReference type="CDD" id="cd07010">
    <property type="entry name" value="cupin_PMI_type_I_N_bac"/>
    <property type="match status" value="1"/>
</dbReference>
<comment type="caution">
    <text evidence="4">The sequence shown here is derived from an EMBL/GenBank/DDBJ whole genome shotgun (WGS) entry which is preliminary data.</text>
</comment>
<evidence type="ECO:0000256" key="2">
    <source>
        <dbReference type="ARBA" id="ARBA00022833"/>
    </source>
</evidence>
<dbReference type="GO" id="GO:0046872">
    <property type="term" value="F:metal ion binding"/>
    <property type="evidence" value="ECO:0007669"/>
    <property type="project" value="UniProtKB-KW"/>
</dbReference>
<dbReference type="GO" id="GO:0016853">
    <property type="term" value="F:isomerase activity"/>
    <property type="evidence" value="ECO:0007669"/>
    <property type="project" value="UniProtKB-KW"/>
</dbReference>
<gene>
    <name evidence="4" type="ORF">FJ657_02310</name>
</gene>